<organism evidence="2 3">
    <name type="scientific">Pararobbsia silviterrae</name>
    <dbReference type="NCBI Taxonomy" id="1792498"/>
    <lineage>
        <taxon>Bacteria</taxon>
        <taxon>Pseudomonadati</taxon>
        <taxon>Pseudomonadota</taxon>
        <taxon>Betaproteobacteria</taxon>
        <taxon>Burkholderiales</taxon>
        <taxon>Burkholderiaceae</taxon>
        <taxon>Pararobbsia</taxon>
    </lineage>
</organism>
<evidence type="ECO:0000313" key="2">
    <source>
        <dbReference type="EMBL" id="RKP59432.1"/>
    </source>
</evidence>
<evidence type="ECO:0000256" key="1">
    <source>
        <dbReference type="SAM" id="SignalP"/>
    </source>
</evidence>
<dbReference type="AlphaFoldDB" id="A0A494Y9N8"/>
<keyword evidence="3" id="KW-1185">Reference proteome</keyword>
<comment type="caution">
    <text evidence="2">The sequence shown here is derived from an EMBL/GenBank/DDBJ whole genome shotgun (WGS) entry which is preliminary data.</text>
</comment>
<name>A0A494Y9N8_9BURK</name>
<proteinExistence type="predicted"/>
<protein>
    <submittedName>
        <fullName evidence="2">DUF2844 domain-containing protein</fullName>
    </submittedName>
</protein>
<feature type="chain" id="PRO_5019726178" evidence="1">
    <location>
        <begin position="23"/>
        <end position="151"/>
    </location>
</feature>
<dbReference type="OrthoDB" id="7561239at2"/>
<dbReference type="RefSeq" id="WP_121084325.1">
    <property type="nucleotide sequence ID" value="NZ_RBZU01000001.1"/>
</dbReference>
<feature type="signal peptide" evidence="1">
    <location>
        <begin position="1"/>
        <end position="22"/>
    </location>
</feature>
<evidence type="ECO:0000313" key="3">
    <source>
        <dbReference type="Proteomes" id="UP000270342"/>
    </source>
</evidence>
<dbReference type="InterPro" id="IPR021267">
    <property type="entry name" value="DUF2844"/>
</dbReference>
<dbReference type="Proteomes" id="UP000270342">
    <property type="component" value="Unassembled WGS sequence"/>
</dbReference>
<dbReference type="Pfam" id="PF11005">
    <property type="entry name" value="DUF2844"/>
    <property type="match status" value="1"/>
</dbReference>
<dbReference type="EMBL" id="RBZU01000001">
    <property type="protein sequence ID" value="RKP59432.1"/>
    <property type="molecule type" value="Genomic_DNA"/>
</dbReference>
<gene>
    <name evidence="2" type="ORF">D7S86_04490</name>
</gene>
<reference evidence="2 3" key="1">
    <citation type="submission" date="2018-10" db="EMBL/GenBank/DDBJ databases">
        <title>Robbsia sp. DHC34, isolated from soil.</title>
        <authorList>
            <person name="Gao Z.-H."/>
            <person name="Qiu L.-H."/>
        </authorList>
    </citation>
    <scope>NUCLEOTIDE SEQUENCE [LARGE SCALE GENOMIC DNA]</scope>
    <source>
        <strain evidence="2 3">DHC34</strain>
    </source>
</reference>
<sequence length="151" mass="15607">MLKPYSALAVMVSTVLSVNAYAALGGSPTLPAAAASTMAGVSIAAATSSRYTVREETLANGTTEREYLTTSGEVFGIGWSGPFQPDLQNFMGSDVFSEYSAALRAATGHRGGVSMTFDGVVVQIGGHPRHFVGRAYVVDLVPSGVDVSAIQ</sequence>
<keyword evidence="1" id="KW-0732">Signal</keyword>
<accession>A0A494Y9N8</accession>